<name>A0A8S1DK02_9INSE</name>
<reference evidence="1 2" key="1">
    <citation type="submission" date="2020-04" db="EMBL/GenBank/DDBJ databases">
        <authorList>
            <person name="Alioto T."/>
            <person name="Alioto T."/>
            <person name="Gomez Garrido J."/>
        </authorList>
    </citation>
    <scope>NUCLEOTIDE SEQUENCE [LARGE SCALE GENOMIC DNA]</scope>
</reference>
<comment type="caution">
    <text evidence="1">The sequence shown here is derived from an EMBL/GenBank/DDBJ whole genome shotgun (WGS) entry which is preliminary data.</text>
</comment>
<protein>
    <submittedName>
        <fullName evidence="1">Uncharacterized protein</fullName>
    </submittedName>
</protein>
<evidence type="ECO:0000313" key="1">
    <source>
        <dbReference type="EMBL" id="CAB3378313.1"/>
    </source>
</evidence>
<dbReference type="Proteomes" id="UP000494165">
    <property type="component" value="Unassembled WGS sequence"/>
</dbReference>
<keyword evidence="2" id="KW-1185">Reference proteome</keyword>
<dbReference type="InterPro" id="IPR006616">
    <property type="entry name" value="DM9_repeat"/>
</dbReference>
<dbReference type="Pfam" id="PF11901">
    <property type="entry name" value="DM9"/>
    <property type="match status" value="1"/>
</dbReference>
<dbReference type="AlphaFoldDB" id="A0A8S1DK02"/>
<gene>
    <name evidence="1" type="ORF">CLODIP_2_CD03385</name>
</gene>
<sequence>MVSWWRGTTIKNLATHTEDRICIVKYCHKGNELIGYAMVDKKVGLFAYEGEVIKRNEFEVLLHPTEDRFSWKDYRKDDPLPPNAFHAGDIKETPVYVGKSLINGLELYGGVCDGILSVATDNWVITPDSFQILVVNKIPGEKEMSP</sequence>
<dbReference type="EMBL" id="CADEPI010000162">
    <property type="protein sequence ID" value="CAB3378313.1"/>
    <property type="molecule type" value="Genomic_DNA"/>
</dbReference>
<proteinExistence type="predicted"/>
<accession>A0A8S1DK02</accession>
<evidence type="ECO:0000313" key="2">
    <source>
        <dbReference type="Proteomes" id="UP000494165"/>
    </source>
</evidence>
<organism evidence="1 2">
    <name type="scientific">Cloeon dipterum</name>
    <dbReference type="NCBI Taxonomy" id="197152"/>
    <lineage>
        <taxon>Eukaryota</taxon>
        <taxon>Metazoa</taxon>
        <taxon>Ecdysozoa</taxon>
        <taxon>Arthropoda</taxon>
        <taxon>Hexapoda</taxon>
        <taxon>Insecta</taxon>
        <taxon>Pterygota</taxon>
        <taxon>Palaeoptera</taxon>
        <taxon>Ephemeroptera</taxon>
        <taxon>Pisciforma</taxon>
        <taxon>Baetidae</taxon>
        <taxon>Cloeon</taxon>
    </lineage>
</organism>